<evidence type="ECO:0000313" key="3">
    <source>
        <dbReference type="Proteomes" id="UP000310719"/>
    </source>
</evidence>
<sequence>MASSVNQPFLAAIQLFVDSSKQEMDQVVRLTGIKILAQLVEMSPVGQPDIWLVNQTATAYNTAVREHNAALRDDSANLTKSGRLKRGLRVNDSMDIKKPEGYVGGRFKNNWYVGFDSQPTQSNDTPDASGQGSNSRGIAVLDVFRVGQVSSIYFTNNLPYAAALENGHSGQAPGGMVGITALDAAQLFREAMSEVRKWPVTSQCGSLTCLRAGLR</sequence>
<dbReference type="AlphaFoldDB" id="A0A4U9HYW2"/>
<name>A0A4U9HYW2_9ENTR</name>
<evidence type="ECO:0000313" key="2">
    <source>
        <dbReference type="EMBL" id="VTP67869.1"/>
    </source>
</evidence>
<proteinExistence type="predicted"/>
<organism evidence="2 3">
    <name type="scientific">Leclercia adecarboxylata</name>
    <dbReference type="NCBI Taxonomy" id="83655"/>
    <lineage>
        <taxon>Bacteria</taxon>
        <taxon>Pseudomonadati</taxon>
        <taxon>Pseudomonadota</taxon>
        <taxon>Gammaproteobacteria</taxon>
        <taxon>Enterobacterales</taxon>
        <taxon>Enterobacteriaceae</taxon>
        <taxon>Leclercia</taxon>
    </lineage>
</organism>
<feature type="compositionally biased region" description="Polar residues" evidence="1">
    <location>
        <begin position="117"/>
        <end position="134"/>
    </location>
</feature>
<reference evidence="2 3" key="1">
    <citation type="submission" date="2019-05" db="EMBL/GenBank/DDBJ databases">
        <authorList>
            <consortium name="Pathogen Informatics"/>
        </authorList>
    </citation>
    <scope>NUCLEOTIDE SEQUENCE [LARGE SCALE GENOMIC DNA]</scope>
    <source>
        <strain evidence="2 3">NCTC13032</strain>
    </source>
</reference>
<dbReference type="EMBL" id="LR590464">
    <property type="protein sequence ID" value="VTP67869.1"/>
    <property type="molecule type" value="Genomic_DNA"/>
</dbReference>
<protein>
    <submittedName>
        <fullName evidence="2">Uncharacterized protein</fullName>
    </submittedName>
</protein>
<feature type="region of interest" description="Disordered" evidence="1">
    <location>
        <begin position="115"/>
        <end position="134"/>
    </location>
</feature>
<evidence type="ECO:0000256" key="1">
    <source>
        <dbReference type="SAM" id="MobiDB-lite"/>
    </source>
</evidence>
<dbReference type="STRING" id="83655.APT61_12315"/>
<accession>A0A4U9HYW2</accession>
<dbReference type="Proteomes" id="UP000310719">
    <property type="component" value="Chromosome"/>
</dbReference>
<gene>
    <name evidence="2" type="ORF">NCTC13032_03268</name>
</gene>